<proteinExistence type="predicted"/>
<keyword evidence="1" id="KW-0472">Membrane</keyword>
<dbReference type="RefSeq" id="WP_147426338.1">
    <property type="nucleotide sequence ID" value="NZ_RAQU01000547.1"/>
</dbReference>
<feature type="non-terminal residue" evidence="2">
    <location>
        <position position="104"/>
    </location>
</feature>
<dbReference type="Proteomes" id="UP000278036">
    <property type="component" value="Unassembled WGS sequence"/>
</dbReference>
<reference evidence="2 3" key="1">
    <citation type="submission" date="2018-09" db="EMBL/GenBank/DDBJ databases">
        <title>Roseomonas sp. nov., isolated from feces of Tibetan antelopes in the Qinghai-Tibet plateau, China.</title>
        <authorList>
            <person name="Tian Z."/>
        </authorList>
    </citation>
    <scope>NUCLEOTIDE SEQUENCE [LARGE SCALE GENOMIC DNA]</scope>
    <source>
        <strain evidence="2 3">Z24</strain>
    </source>
</reference>
<evidence type="ECO:0000313" key="3">
    <source>
        <dbReference type="Proteomes" id="UP000278036"/>
    </source>
</evidence>
<comment type="caution">
    <text evidence="2">The sequence shown here is derived from an EMBL/GenBank/DDBJ whole genome shotgun (WGS) entry which is preliminary data.</text>
</comment>
<name>A0A3A9JBP9_9PROT</name>
<evidence type="ECO:0000313" key="2">
    <source>
        <dbReference type="EMBL" id="RKJ94338.1"/>
    </source>
</evidence>
<feature type="transmembrane region" description="Helical" evidence="1">
    <location>
        <begin position="34"/>
        <end position="52"/>
    </location>
</feature>
<sequence>MTAVLRGVWRLALTLLALPFALISWLWICLRTAGSGALLGGLLGLLWNVILLQPPDLRHGAIGLLLGGLVGWVLALLNLLGPVSFGRGTPATSHGSAAWAAPRQ</sequence>
<keyword evidence="1" id="KW-1133">Transmembrane helix</keyword>
<organism evidence="2 3">
    <name type="scientific">Teichococcus wenyumeiae</name>
    <dbReference type="NCBI Taxonomy" id="2478470"/>
    <lineage>
        <taxon>Bacteria</taxon>
        <taxon>Pseudomonadati</taxon>
        <taxon>Pseudomonadota</taxon>
        <taxon>Alphaproteobacteria</taxon>
        <taxon>Acetobacterales</taxon>
        <taxon>Roseomonadaceae</taxon>
        <taxon>Roseomonas</taxon>
    </lineage>
</organism>
<protein>
    <submittedName>
        <fullName evidence="2">Uncharacterized protein</fullName>
    </submittedName>
</protein>
<feature type="transmembrane region" description="Helical" evidence="1">
    <location>
        <begin position="7"/>
        <end position="28"/>
    </location>
</feature>
<dbReference type="InParanoid" id="A0A3A9JBP9"/>
<evidence type="ECO:0000256" key="1">
    <source>
        <dbReference type="SAM" id="Phobius"/>
    </source>
</evidence>
<feature type="transmembrane region" description="Helical" evidence="1">
    <location>
        <begin position="64"/>
        <end position="85"/>
    </location>
</feature>
<gene>
    <name evidence="2" type="ORF">D6Z83_28660</name>
</gene>
<dbReference type="AlphaFoldDB" id="A0A3A9JBP9"/>
<dbReference type="EMBL" id="RAQU01000547">
    <property type="protein sequence ID" value="RKJ94338.1"/>
    <property type="molecule type" value="Genomic_DNA"/>
</dbReference>
<keyword evidence="1" id="KW-0812">Transmembrane</keyword>
<accession>A0A3A9JBP9</accession>